<reference evidence="1" key="1">
    <citation type="submission" date="2022-11" db="EMBL/GenBank/DDBJ databases">
        <authorList>
            <person name="Hyden B.L."/>
            <person name="Feng K."/>
            <person name="Yates T."/>
            <person name="Jawdy S."/>
            <person name="Smart L.B."/>
            <person name="Muchero W."/>
        </authorList>
    </citation>
    <scope>NUCLEOTIDE SEQUENCE</scope>
    <source>
        <tissue evidence="1">Shoot tip</tissue>
    </source>
</reference>
<reference evidence="1" key="2">
    <citation type="journal article" date="2023" name="Int. J. Mol. Sci.">
        <title>De Novo Assembly and Annotation of 11 Diverse Shrub Willow (Salix) Genomes Reveals Novel Gene Organization in Sex-Linked Regions.</title>
        <authorList>
            <person name="Hyden B."/>
            <person name="Feng K."/>
            <person name="Yates T.B."/>
            <person name="Jawdy S."/>
            <person name="Cereghino C."/>
            <person name="Smart L.B."/>
            <person name="Muchero W."/>
        </authorList>
    </citation>
    <scope>NUCLEOTIDE SEQUENCE</scope>
    <source>
        <tissue evidence="1">Shoot tip</tissue>
    </source>
</reference>
<sequence>MVVGDGCMVKANLGLCSLFKVEILRAVGYILGFFKVELEMDLGVLVNAIKASSSSLVCEPLFKELNLLPGKDWEVRVSHNYRDGNRSEDWLASAGFSTCFGVALPRFCRL</sequence>
<evidence type="ECO:0000313" key="1">
    <source>
        <dbReference type="EMBL" id="KAJ6726978.1"/>
    </source>
</evidence>
<dbReference type="Proteomes" id="UP001151532">
    <property type="component" value="Chromosome 8"/>
</dbReference>
<comment type="caution">
    <text evidence="1">The sequence shown here is derived from an EMBL/GenBank/DDBJ whole genome shotgun (WGS) entry which is preliminary data.</text>
</comment>
<dbReference type="AlphaFoldDB" id="A0A9Q0UBP5"/>
<evidence type="ECO:0008006" key="3">
    <source>
        <dbReference type="Google" id="ProtNLM"/>
    </source>
</evidence>
<evidence type="ECO:0000313" key="2">
    <source>
        <dbReference type="Proteomes" id="UP001151532"/>
    </source>
</evidence>
<accession>A0A9Q0UBP5</accession>
<organism evidence="1 2">
    <name type="scientific">Salix purpurea</name>
    <name type="common">Purple osier willow</name>
    <dbReference type="NCBI Taxonomy" id="77065"/>
    <lineage>
        <taxon>Eukaryota</taxon>
        <taxon>Viridiplantae</taxon>
        <taxon>Streptophyta</taxon>
        <taxon>Embryophyta</taxon>
        <taxon>Tracheophyta</taxon>
        <taxon>Spermatophyta</taxon>
        <taxon>Magnoliopsida</taxon>
        <taxon>eudicotyledons</taxon>
        <taxon>Gunneridae</taxon>
        <taxon>Pentapetalae</taxon>
        <taxon>rosids</taxon>
        <taxon>fabids</taxon>
        <taxon>Malpighiales</taxon>
        <taxon>Salicaceae</taxon>
        <taxon>Saliceae</taxon>
        <taxon>Salix</taxon>
    </lineage>
</organism>
<keyword evidence="2" id="KW-1185">Reference proteome</keyword>
<protein>
    <recommendedName>
        <fullName evidence="3">RNase H type-1 domain-containing protein</fullName>
    </recommendedName>
</protein>
<name>A0A9Q0UBP5_SALPP</name>
<proteinExistence type="predicted"/>
<dbReference type="EMBL" id="JAPFFK010000013">
    <property type="protein sequence ID" value="KAJ6726978.1"/>
    <property type="molecule type" value="Genomic_DNA"/>
</dbReference>
<dbReference type="OrthoDB" id="1749845at2759"/>
<gene>
    <name evidence="1" type="ORF">OIU79_005001</name>
</gene>